<keyword evidence="5" id="KW-0560">Oxidoreductase</keyword>
<evidence type="ECO:0000313" key="9">
    <source>
        <dbReference type="EMBL" id="KAJ6043012.1"/>
    </source>
</evidence>
<evidence type="ECO:0000256" key="3">
    <source>
        <dbReference type="ARBA" id="ARBA00022723"/>
    </source>
</evidence>
<evidence type="ECO:0000256" key="4">
    <source>
        <dbReference type="ARBA" id="ARBA00022964"/>
    </source>
</evidence>
<evidence type="ECO:0000256" key="2">
    <source>
        <dbReference type="ARBA" id="ARBA00005896"/>
    </source>
</evidence>
<keyword evidence="6" id="KW-0408">Iron</keyword>
<reference evidence="9" key="1">
    <citation type="journal article" date="2023" name="IMA Fungus">
        <title>Comparative genomic study of the Penicillium genus elucidates a diverse pangenome and 15 lateral gene transfer events.</title>
        <authorList>
            <person name="Petersen C."/>
            <person name="Sorensen T."/>
            <person name="Nielsen M.R."/>
            <person name="Sondergaard T.E."/>
            <person name="Sorensen J.L."/>
            <person name="Fitzpatrick D.A."/>
            <person name="Frisvad J.C."/>
            <person name="Nielsen K.L."/>
        </authorList>
    </citation>
    <scope>NUCLEOTIDE SEQUENCE</scope>
    <source>
        <strain evidence="9">IBT 15450</strain>
    </source>
</reference>
<feature type="compositionally biased region" description="Basic and acidic residues" evidence="7">
    <location>
        <begin position="342"/>
        <end position="362"/>
    </location>
</feature>
<reference evidence="9" key="2">
    <citation type="submission" date="2023-01" db="EMBL/GenBank/DDBJ databases">
        <authorList>
            <person name="Petersen C."/>
        </authorList>
    </citation>
    <scope>NUCLEOTIDE SEQUENCE</scope>
    <source>
        <strain evidence="9">IBT 15450</strain>
    </source>
</reference>
<comment type="similarity">
    <text evidence="2">Belongs to the TfdA dioxygenase family.</text>
</comment>
<organism evidence="9 10">
    <name type="scientific">Penicillium canescens</name>
    <dbReference type="NCBI Taxonomy" id="5083"/>
    <lineage>
        <taxon>Eukaryota</taxon>
        <taxon>Fungi</taxon>
        <taxon>Dikarya</taxon>
        <taxon>Ascomycota</taxon>
        <taxon>Pezizomycotina</taxon>
        <taxon>Eurotiomycetes</taxon>
        <taxon>Eurotiomycetidae</taxon>
        <taxon>Eurotiales</taxon>
        <taxon>Aspergillaceae</taxon>
        <taxon>Penicillium</taxon>
    </lineage>
</organism>
<dbReference type="Proteomes" id="UP001219568">
    <property type="component" value="Unassembled WGS sequence"/>
</dbReference>
<keyword evidence="3" id="KW-0479">Metal-binding</keyword>
<protein>
    <submittedName>
        <fullName evidence="9">TfdA family taurine catabolism dioxygenase TauD</fullName>
    </submittedName>
</protein>
<evidence type="ECO:0000256" key="6">
    <source>
        <dbReference type="ARBA" id="ARBA00023004"/>
    </source>
</evidence>
<evidence type="ECO:0000256" key="1">
    <source>
        <dbReference type="ARBA" id="ARBA00001954"/>
    </source>
</evidence>
<comment type="caution">
    <text evidence="9">The sequence shown here is derived from an EMBL/GenBank/DDBJ whole genome shotgun (WGS) entry which is preliminary data.</text>
</comment>
<comment type="cofactor">
    <cofactor evidence="1">
        <name>Fe(2+)</name>
        <dbReference type="ChEBI" id="CHEBI:29033"/>
    </cofactor>
</comment>
<keyword evidence="10" id="KW-1185">Reference proteome</keyword>
<proteinExistence type="inferred from homology"/>
<dbReference type="GO" id="GO:0046872">
    <property type="term" value="F:metal ion binding"/>
    <property type="evidence" value="ECO:0007669"/>
    <property type="project" value="UniProtKB-KW"/>
</dbReference>
<feature type="domain" description="TauD/TfdA-like" evidence="8">
    <location>
        <begin position="23"/>
        <end position="315"/>
    </location>
</feature>
<dbReference type="InterPro" id="IPR051323">
    <property type="entry name" value="AtsK-like"/>
</dbReference>
<dbReference type="Gene3D" id="3.60.130.10">
    <property type="entry name" value="Clavaminate synthase-like"/>
    <property type="match status" value="1"/>
</dbReference>
<dbReference type="PANTHER" id="PTHR30468:SF10">
    <property type="entry name" value="TAUD_TFDA-LIKE DOMAIN-CONTAINING PROTEIN"/>
    <property type="match status" value="1"/>
</dbReference>
<dbReference type="InterPro" id="IPR042098">
    <property type="entry name" value="TauD-like_sf"/>
</dbReference>
<evidence type="ECO:0000256" key="5">
    <source>
        <dbReference type="ARBA" id="ARBA00023002"/>
    </source>
</evidence>
<dbReference type="InterPro" id="IPR003819">
    <property type="entry name" value="TauD/TfdA-like"/>
</dbReference>
<evidence type="ECO:0000259" key="8">
    <source>
        <dbReference type="Pfam" id="PF02668"/>
    </source>
</evidence>
<dbReference type="PANTHER" id="PTHR30468">
    <property type="entry name" value="ALPHA-KETOGLUTARATE-DEPENDENT SULFONATE DIOXYGENASE"/>
    <property type="match status" value="1"/>
</dbReference>
<keyword evidence="4 9" id="KW-0223">Dioxygenase</keyword>
<dbReference type="EMBL" id="JAQJZL010000004">
    <property type="protein sequence ID" value="KAJ6043012.1"/>
    <property type="molecule type" value="Genomic_DNA"/>
</dbReference>
<dbReference type="AlphaFoldDB" id="A0AAD6IBY3"/>
<dbReference type="Pfam" id="PF02668">
    <property type="entry name" value="TauD"/>
    <property type="match status" value="1"/>
</dbReference>
<name>A0AAD6IBY3_PENCN</name>
<accession>A0AAD6IBY3</accession>
<evidence type="ECO:0000256" key="7">
    <source>
        <dbReference type="SAM" id="MobiDB-lite"/>
    </source>
</evidence>
<dbReference type="SUPFAM" id="SSF51197">
    <property type="entry name" value="Clavaminate synthase-like"/>
    <property type="match status" value="1"/>
</dbReference>
<feature type="region of interest" description="Disordered" evidence="7">
    <location>
        <begin position="342"/>
        <end position="381"/>
    </location>
</feature>
<dbReference type="GO" id="GO:0005737">
    <property type="term" value="C:cytoplasm"/>
    <property type="evidence" value="ECO:0007669"/>
    <property type="project" value="TreeGrafter"/>
</dbReference>
<dbReference type="GO" id="GO:0016706">
    <property type="term" value="F:2-oxoglutarate-dependent dioxygenase activity"/>
    <property type="evidence" value="ECO:0007669"/>
    <property type="project" value="TreeGrafter"/>
</dbReference>
<evidence type="ECO:0000313" key="10">
    <source>
        <dbReference type="Proteomes" id="UP001219568"/>
    </source>
</evidence>
<sequence>MTGQQYPQPMRQSGSLDQFEKFELTPILGTEFRQVDVTEWLTSPDSDRLLQDLAILIAERGVVFFRGQTNLDNERHKELINRIGALGGKPKDNGLYVHPLYQIRQEPDPELQLLNPEGVIKIYGKTAKGDKKQSGINEWHTDISFEANPPDYSSLRLTDLPPGGGGDTLWASSYDVYDKLSTPYQKFFEDLTATYSQEALNQVAASKGTTIFQGPRGSPANTGSALTSVHPVVRTHPITGWKGVFALGVHCHHINDVTKVESDEILEKIIHLVALNPDLQVRFRWENSHDIAIWDNRAVYHAPIQNHVGKRRGWRVLSVGERPYLDPTSVSRAEYLASLAERENGTAEAKKDTAADSIEGPHKLGNGSNGRVEAASSVAIE</sequence>
<gene>
    <name evidence="9" type="ORF">N7460_004367</name>
</gene>